<dbReference type="CDD" id="cd01310">
    <property type="entry name" value="TatD_DNAse"/>
    <property type="match status" value="1"/>
</dbReference>
<dbReference type="GO" id="GO:0016788">
    <property type="term" value="F:hydrolase activity, acting on ester bonds"/>
    <property type="evidence" value="ECO:0007669"/>
    <property type="project" value="InterPro"/>
</dbReference>
<dbReference type="Gene3D" id="3.20.20.140">
    <property type="entry name" value="Metal-dependent hydrolases"/>
    <property type="match status" value="1"/>
</dbReference>
<gene>
    <name evidence="2" type="ORF">C4F49_16040</name>
</gene>
<sequence>MIPYVDCHTHQFYEPSDSVISMRNCIVSTDYFQNQLCSVGIHPWYIDQDYENQLSTLRKYAAKENVLAIGECGLDKLSSAPWEKQAKAFQDQIDLANALSKPLILHTVRAYQETVEQLQNQKLISRVVFHGFNKHAQLGYSLVEKGYFLNLGADMLKGNLTELIHDIPLTSLFLETDDKNISIQEIYTYFCAVRKINVETLKQQLYTNFCTVFKYSK</sequence>
<dbReference type="InterPro" id="IPR001130">
    <property type="entry name" value="TatD-like"/>
</dbReference>
<dbReference type="EMBL" id="PRDK01000009">
    <property type="protein sequence ID" value="MBE8715195.1"/>
    <property type="molecule type" value="Genomic_DNA"/>
</dbReference>
<feature type="binding site" evidence="1">
    <location>
        <position position="106"/>
    </location>
    <ligand>
        <name>a divalent metal cation</name>
        <dbReference type="ChEBI" id="CHEBI:60240"/>
        <label>2</label>
    </ligand>
</feature>
<protein>
    <recommendedName>
        <fullName evidence="4">TatD DNase family protein</fullName>
    </recommendedName>
</protein>
<dbReference type="Proteomes" id="UP000616201">
    <property type="component" value="Unassembled WGS sequence"/>
</dbReference>
<dbReference type="Pfam" id="PF01026">
    <property type="entry name" value="TatD_DNase"/>
    <property type="match status" value="1"/>
</dbReference>
<feature type="binding site" evidence="1">
    <location>
        <position position="71"/>
    </location>
    <ligand>
        <name>a divalent metal cation</name>
        <dbReference type="ChEBI" id="CHEBI:60240"/>
        <label>1</label>
    </ligand>
</feature>
<evidence type="ECO:0000256" key="1">
    <source>
        <dbReference type="PIRSR" id="PIRSR005902-1"/>
    </source>
</evidence>
<dbReference type="RefSeq" id="WP_196937042.1">
    <property type="nucleotide sequence ID" value="NZ_MU158698.1"/>
</dbReference>
<dbReference type="PIRSF" id="PIRSF005902">
    <property type="entry name" value="DNase_TatD"/>
    <property type="match status" value="1"/>
</dbReference>
<dbReference type="AlphaFoldDB" id="A0A928UXS6"/>
<dbReference type="GO" id="GO:0046872">
    <property type="term" value="F:metal ion binding"/>
    <property type="evidence" value="ECO:0007669"/>
    <property type="project" value="UniProtKB-KW"/>
</dbReference>
<evidence type="ECO:0008006" key="4">
    <source>
        <dbReference type="Google" id="ProtNLM"/>
    </source>
</evidence>
<feature type="binding site" evidence="1">
    <location>
        <position position="130"/>
    </location>
    <ligand>
        <name>a divalent metal cation</name>
        <dbReference type="ChEBI" id="CHEBI:60240"/>
        <label>2</label>
    </ligand>
</feature>
<dbReference type="InterPro" id="IPR032466">
    <property type="entry name" value="Metal_Hydrolase"/>
</dbReference>
<reference evidence="2" key="1">
    <citation type="submission" date="2018-02" db="EMBL/GenBank/DDBJ databases">
        <authorList>
            <person name="Vasarhelyi B.M."/>
            <person name="Deshmukh S."/>
            <person name="Balint B."/>
            <person name="Kukolya J."/>
        </authorList>
    </citation>
    <scope>NUCLEOTIDE SEQUENCE</scope>
    <source>
        <strain evidence="2">KB22</strain>
    </source>
</reference>
<dbReference type="SUPFAM" id="SSF51556">
    <property type="entry name" value="Metallo-dependent hydrolases"/>
    <property type="match status" value="1"/>
</dbReference>
<keyword evidence="3" id="KW-1185">Reference proteome</keyword>
<keyword evidence="1" id="KW-0479">Metal-binding</keyword>
<proteinExistence type="predicted"/>
<evidence type="ECO:0000313" key="2">
    <source>
        <dbReference type="EMBL" id="MBE8715195.1"/>
    </source>
</evidence>
<organism evidence="2 3">
    <name type="scientific">Sphingobacterium hungaricum</name>
    <dbReference type="NCBI Taxonomy" id="2082723"/>
    <lineage>
        <taxon>Bacteria</taxon>
        <taxon>Pseudomonadati</taxon>
        <taxon>Bacteroidota</taxon>
        <taxon>Sphingobacteriia</taxon>
        <taxon>Sphingobacteriales</taxon>
        <taxon>Sphingobacteriaceae</taxon>
        <taxon>Sphingobacterium</taxon>
    </lineage>
</organism>
<comment type="caution">
    <text evidence="2">The sequence shown here is derived from an EMBL/GenBank/DDBJ whole genome shotgun (WGS) entry which is preliminary data.</text>
</comment>
<name>A0A928UXS6_9SPHI</name>
<dbReference type="PANTHER" id="PTHR46124">
    <property type="entry name" value="D-AMINOACYL-TRNA DEACYLASE"/>
    <property type="match status" value="1"/>
</dbReference>
<feature type="binding site" evidence="1">
    <location>
        <position position="177"/>
    </location>
    <ligand>
        <name>a divalent metal cation</name>
        <dbReference type="ChEBI" id="CHEBI:60240"/>
        <label>1</label>
    </ligand>
</feature>
<dbReference type="PANTHER" id="PTHR46124:SF2">
    <property type="entry name" value="D-AMINOACYL-TRNA DEACYLASE"/>
    <property type="match status" value="1"/>
</dbReference>
<evidence type="ECO:0000313" key="3">
    <source>
        <dbReference type="Proteomes" id="UP000616201"/>
    </source>
</evidence>
<accession>A0A928UXS6</accession>